<dbReference type="InterPro" id="IPR042100">
    <property type="entry name" value="Bug_dom1"/>
</dbReference>
<dbReference type="PANTHER" id="PTHR42928">
    <property type="entry name" value="TRICARBOXYLATE-BINDING PROTEIN"/>
    <property type="match status" value="1"/>
</dbReference>
<dbReference type="Gene3D" id="3.40.190.150">
    <property type="entry name" value="Bordetella uptake gene, domain 1"/>
    <property type="match status" value="1"/>
</dbReference>
<dbReference type="PIRSF" id="PIRSF017082">
    <property type="entry name" value="YflP"/>
    <property type="match status" value="1"/>
</dbReference>
<dbReference type="Pfam" id="PF03401">
    <property type="entry name" value="TctC"/>
    <property type="match status" value="1"/>
</dbReference>
<keyword evidence="2" id="KW-0732">Signal</keyword>
<evidence type="ECO:0000313" key="3">
    <source>
        <dbReference type="EMBL" id="QHI97732.1"/>
    </source>
</evidence>
<protein>
    <submittedName>
        <fullName evidence="3">ABC transporter substrate-binding protein</fullName>
    </submittedName>
</protein>
<accession>A0A857J3V2</accession>
<evidence type="ECO:0000256" key="2">
    <source>
        <dbReference type="SAM" id="SignalP"/>
    </source>
</evidence>
<dbReference type="KEGG" id="xyk:GT347_06845"/>
<proteinExistence type="inferred from homology"/>
<gene>
    <name evidence="3" type="ORF">GT347_06845</name>
</gene>
<comment type="similarity">
    <text evidence="1">Belongs to the UPF0065 (bug) family.</text>
</comment>
<feature type="signal peptide" evidence="2">
    <location>
        <begin position="1"/>
        <end position="21"/>
    </location>
</feature>
<organism evidence="3 4">
    <name type="scientific">Xylophilus rhododendri</name>
    <dbReference type="NCBI Taxonomy" id="2697032"/>
    <lineage>
        <taxon>Bacteria</taxon>
        <taxon>Pseudomonadati</taxon>
        <taxon>Pseudomonadota</taxon>
        <taxon>Betaproteobacteria</taxon>
        <taxon>Burkholderiales</taxon>
        <taxon>Xylophilus</taxon>
    </lineage>
</organism>
<reference evidence="3 4" key="1">
    <citation type="submission" date="2020-01" db="EMBL/GenBank/DDBJ databases">
        <title>Genome sequencing of strain KACC 21265.</title>
        <authorList>
            <person name="Heo J."/>
            <person name="Kim S.-J."/>
            <person name="Kim J.-S."/>
            <person name="Hong S.-B."/>
            <person name="Kwon S.-W."/>
        </authorList>
    </citation>
    <scope>NUCLEOTIDE SEQUENCE [LARGE SCALE GENOMIC DNA]</scope>
    <source>
        <strain evidence="3 4">KACC 21265</strain>
    </source>
</reference>
<dbReference type="AlphaFoldDB" id="A0A857J3V2"/>
<dbReference type="Proteomes" id="UP000464787">
    <property type="component" value="Chromosome"/>
</dbReference>
<sequence>MKKLLLGLALAAATAASPAWAQTDAWPARPIKLVVPFAPGGTTDLIARAMADRLTRELGQPVIVDNKAGASGAIGSDFVAKALPDGYTIGMATVTTHAVNPAVFPKLSYNVLRDLAPVTQLVSVPNVMTVSPNLGVSTMAQFLAREKEQSGKLTYGSPGPGSEANLMGELFNQSARTHILHVPYRGAGPALQDAMAGQIDAVFDNLPSSLPFIQTDKLRALAVAAPKRIPQLPAVPTFEEVGLKPVNDSSWFGLVAPAKTPAAIVDRLQAASARVLATPDMVATMEKFAGTGVGSRPEAFRALLESELKKFKTLADAGNIRLE</sequence>
<dbReference type="SUPFAM" id="SSF53850">
    <property type="entry name" value="Periplasmic binding protein-like II"/>
    <property type="match status" value="1"/>
</dbReference>
<dbReference type="CDD" id="cd13578">
    <property type="entry name" value="PBP2_Bug27"/>
    <property type="match status" value="1"/>
</dbReference>
<evidence type="ECO:0000313" key="4">
    <source>
        <dbReference type="Proteomes" id="UP000464787"/>
    </source>
</evidence>
<dbReference type="InterPro" id="IPR005064">
    <property type="entry name" value="BUG"/>
</dbReference>
<dbReference type="Gene3D" id="3.40.190.10">
    <property type="entry name" value="Periplasmic binding protein-like II"/>
    <property type="match status" value="1"/>
</dbReference>
<dbReference type="PANTHER" id="PTHR42928:SF5">
    <property type="entry name" value="BLR1237 PROTEIN"/>
    <property type="match status" value="1"/>
</dbReference>
<dbReference type="EMBL" id="CP047650">
    <property type="protein sequence ID" value="QHI97732.1"/>
    <property type="molecule type" value="Genomic_DNA"/>
</dbReference>
<name>A0A857J3V2_9BURK</name>
<dbReference type="RefSeq" id="WP_160551250.1">
    <property type="nucleotide sequence ID" value="NZ_CP047650.1"/>
</dbReference>
<feature type="chain" id="PRO_5032667064" evidence="2">
    <location>
        <begin position="22"/>
        <end position="323"/>
    </location>
</feature>
<keyword evidence="4" id="KW-1185">Reference proteome</keyword>
<evidence type="ECO:0000256" key="1">
    <source>
        <dbReference type="ARBA" id="ARBA00006987"/>
    </source>
</evidence>